<gene>
    <name evidence="3" type="ORF">SPOG_03641</name>
</gene>
<evidence type="ECO:0000313" key="3">
    <source>
        <dbReference type="EMBL" id="EPY53099.1"/>
    </source>
</evidence>
<dbReference type="EMBL" id="KE546988">
    <property type="protein sequence ID" value="EPY53099.1"/>
    <property type="molecule type" value="Genomic_DNA"/>
</dbReference>
<keyword evidence="4" id="KW-1185">Reference proteome</keyword>
<dbReference type="RefSeq" id="XP_013021359.1">
    <property type="nucleotide sequence ID" value="XM_013165905.1"/>
</dbReference>
<dbReference type="Proteomes" id="UP000015464">
    <property type="component" value="Unassembled WGS sequence"/>
</dbReference>
<proteinExistence type="inferred from homology"/>
<evidence type="ECO:0000259" key="2">
    <source>
        <dbReference type="Pfam" id="PF08593"/>
    </source>
</evidence>
<organism evidence="3 4">
    <name type="scientific">Schizosaccharomyces cryophilus (strain OY26 / ATCC MYA-4695 / CBS 11777 / NBRC 106824 / NRRL Y48691)</name>
    <name type="common">Fission yeast</name>
    <dbReference type="NCBI Taxonomy" id="653667"/>
    <lineage>
        <taxon>Eukaryota</taxon>
        <taxon>Fungi</taxon>
        <taxon>Dikarya</taxon>
        <taxon>Ascomycota</taxon>
        <taxon>Taphrinomycotina</taxon>
        <taxon>Schizosaccharomycetes</taxon>
        <taxon>Schizosaccharomycetales</taxon>
        <taxon>Schizosaccharomycetaceae</taxon>
        <taxon>Schizosaccharomyces</taxon>
    </lineage>
</organism>
<dbReference type="Pfam" id="PF08593">
    <property type="entry name" value="Mug135_C"/>
    <property type="match status" value="1"/>
</dbReference>
<evidence type="ECO:0000313" key="4">
    <source>
        <dbReference type="Proteomes" id="UP000015464"/>
    </source>
</evidence>
<dbReference type="AlphaFoldDB" id="S9W3H7"/>
<reference evidence="3 4" key="1">
    <citation type="journal article" date="2011" name="Science">
        <title>Comparative functional genomics of the fission yeasts.</title>
        <authorList>
            <person name="Rhind N."/>
            <person name="Chen Z."/>
            <person name="Yassour M."/>
            <person name="Thompson D.A."/>
            <person name="Haas B.J."/>
            <person name="Habib N."/>
            <person name="Wapinski I."/>
            <person name="Roy S."/>
            <person name="Lin M.F."/>
            <person name="Heiman D.I."/>
            <person name="Young S.K."/>
            <person name="Furuya K."/>
            <person name="Guo Y."/>
            <person name="Pidoux A."/>
            <person name="Chen H.M."/>
            <person name="Robbertse B."/>
            <person name="Goldberg J.M."/>
            <person name="Aoki K."/>
            <person name="Bayne E.H."/>
            <person name="Berlin A.M."/>
            <person name="Desjardins C.A."/>
            <person name="Dobbs E."/>
            <person name="Dukaj L."/>
            <person name="Fan L."/>
            <person name="FitzGerald M.G."/>
            <person name="French C."/>
            <person name="Gujja S."/>
            <person name="Hansen K."/>
            <person name="Keifenheim D."/>
            <person name="Levin J.Z."/>
            <person name="Mosher R.A."/>
            <person name="Mueller C.A."/>
            <person name="Pfiffner J."/>
            <person name="Priest M."/>
            <person name="Russ C."/>
            <person name="Smialowska A."/>
            <person name="Swoboda P."/>
            <person name="Sykes S.M."/>
            <person name="Vaughn M."/>
            <person name="Vengrova S."/>
            <person name="Yoder R."/>
            <person name="Zeng Q."/>
            <person name="Allshire R."/>
            <person name="Baulcombe D."/>
            <person name="Birren B.W."/>
            <person name="Brown W."/>
            <person name="Ekwall K."/>
            <person name="Kellis M."/>
            <person name="Leatherwood J."/>
            <person name="Levin H."/>
            <person name="Margalit H."/>
            <person name="Martienssen R."/>
            <person name="Nieduszynski C.A."/>
            <person name="Spatafora J.W."/>
            <person name="Friedman N."/>
            <person name="Dalgaard J.Z."/>
            <person name="Baumann P."/>
            <person name="Niki H."/>
            <person name="Regev A."/>
            <person name="Nusbaum C."/>
        </authorList>
    </citation>
    <scope>NUCLEOTIDE SEQUENCE [LARGE SCALE GENOMIC DNA]</scope>
    <source>
        <strain evidence="4">OY26 / ATCC MYA-4695 / CBS 11777 / NBRC 106824 / NRRL Y48691</strain>
    </source>
</reference>
<sequence length="263" mass="30060">MSQDLFTNPFGIPPPSDDSYASLSRFIAEFSQAIPQDQFDSFRSKLTSLHEALTSKLRGETRPQDDMSEIRGMFQELREDMIQGQNSLREDMIQGQNSLREDMIQGQNSIAERLSRVEGRFDSFSISFHSLNGEQLSRIRNIETKTNETRTSAQRSENIINRKSYRDTKPIPFINGQEPPSDLPELKTISDVDNLNPSQLKAYLEGYGCKYVENEPQTSLKRKVSDVAGFIKCPHDNLYEFSTLQDIGNQSSTPNRILRSRHN</sequence>
<feature type="domain" description="Mug135-like C-terminal" evidence="2">
    <location>
        <begin position="163"/>
        <end position="233"/>
    </location>
</feature>
<dbReference type="InterPro" id="IPR013902">
    <property type="entry name" value="Mug135-like_C"/>
</dbReference>
<dbReference type="GeneID" id="25037958"/>
<dbReference type="HOGENOM" id="CLU_084289_0_0_1"/>
<protein>
    <recommendedName>
        <fullName evidence="2">Mug135-like C-terminal domain-containing protein</fullName>
    </recommendedName>
</protein>
<comment type="similarity">
    <text evidence="1">Belongs to the UPF0612 family.</text>
</comment>
<accession>S9W3H7</accession>
<evidence type="ECO:0000256" key="1">
    <source>
        <dbReference type="ARBA" id="ARBA00005788"/>
    </source>
</evidence>
<name>S9W3H7_SCHCR</name>